<sequence>MVILAGGILYVAWYATDEGWAERLRGTIPQAASFSQQVKPNIVFILIDDMGWRDVGFMGSTYYETPAIDQLAAQGVVFTNAYANAPNCAPTRASLMSGQYTPRHGIYTVAPSARGDTRDRKLLVEETETRLDLEVVTIAEALKTAGYATASVGKWHLGGPGYLPTDQGFDVNIAGNARGSPPSYYWPYERENNLGAVVQIPGLDEGGKEGEYLTDRLTDEALAWMEQHAETPFFLYMTHYAVHTPIQAKPQLAQKYHGKAVSNGQRDSDYAAMIESVDDSVSRIVNKLDEIGVADNTVVFFFSDNGGVGTITSMVPLRGMKGMLYDGGVREPMIVRWPGHTEPGSSVDTPVISVDFYPTILEMAGVDHSARIVDGLSIVPLLSAGVPARGEPGPSGRAAELTALADRPLFWHFPAYLEGNRNTDGPWRTTPVGAVRQGDYKLIEFFEDGSLELYDLGTDIGETNDLAEQMPGKVRELHNLIIGWRDAVGAYVPTVLNPAYDPTEGSTQTARFEPGAEPMCR</sequence>
<dbReference type="GO" id="GO:0046872">
    <property type="term" value="F:metal ion binding"/>
    <property type="evidence" value="ECO:0007669"/>
    <property type="project" value="UniProtKB-KW"/>
</dbReference>
<keyword evidence="6" id="KW-0106">Calcium</keyword>
<evidence type="ECO:0000259" key="8">
    <source>
        <dbReference type="Pfam" id="PF00884"/>
    </source>
</evidence>
<evidence type="ECO:0000313" key="9">
    <source>
        <dbReference type="EMBL" id="SUZ96096.1"/>
    </source>
</evidence>
<dbReference type="PANTHER" id="PTHR42693">
    <property type="entry name" value="ARYLSULFATASE FAMILY MEMBER"/>
    <property type="match status" value="1"/>
</dbReference>
<accession>A0A381RW67</accession>
<evidence type="ECO:0000256" key="4">
    <source>
        <dbReference type="ARBA" id="ARBA00022729"/>
    </source>
</evidence>
<evidence type="ECO:0000256" key="7">
    <source>
        <dbReference type="SAM" id="MobiDB-lite"/>
    </source>
</evidence>
<name>A0A381RW67_9ZZZZ</name>
<proteinExistence type="inferred from homology"/>
<evidence type="ECO:0000256" key="5">
    <source>
        <dbReference type="ARBA" id="ARBA00022801"/>
    </source>
</evidence>
<dbReference type="SUPFAM" id="SSF53649">
    <property type="entry name" value="Alkaline phosphatase-like"/>
    <property type="match status" value="1"/>
</dbReference>
<dbReference type="InterPro" id="IPR000917">
    <property type="entry name" value="Sulfatase_N"/>
</dbReference>
<dbReference type="Gene3D" id="3.40.720.10">
    <property type="entry name" value="Alkaline Phosphatase, subunit A"/>
    <property type="match status" value="1"/>
</dbReference>
<feature type="domain" description="Sulfatase N-terminal" evidence="8">
    <location>
        <begin position="40"/>
        <end position="366"/>
    </location>
</feature>
<keyword evidence="4" id="KW-0732">Signal</keyword>
<dbReference type="Pfam" id="PF00884">
    <property type="entry name" value="Sulfatase"/>
    <property type="match status" value="1"/>
</dbReference>
<dbReference type="InterPro" id="IPR024607">
    <property type="entry name" value="Sulfatase_CS"/>
</dbReference>
<comment type="similarity">
    <text evidence="2">Belongs to the sulfatase family.</text>
</comment>
<keyword evidence="5" id="KW-0378">Hydrolase</keyword>
<dbReference type="AlphaFoldDB" id="A0A381RW67"/>
<organism evidence="9">
    <name type="scientific">marine metagenome</name>
    <dbReference type="NCBI Taxonomy" id="408172"/>
    <lineage>
        <taxon>unclassified sequences</taxon>
        <taxon>metagenomes</taxon>
        <taxon>ecological metagenomes</taxon>
    </lineage>
</organism>
<reference evidence="9" key="1">
    <citation type="submission" date="2018-05" db="EMBL/GenBank/DDBJ databases">
        <authorList>
            <person name="Lanie J.A."/>
            <person name="Ng W.-L."/>
            <person name="Kazmierczak K.M."/>
            <person name="Andrzejewski T.M."/>
            <person name="Davidsen T.M."/>
            <person name="Wayne K.J."/>
            <person name="Tettelin H."/>
            <person name="Glass J.I."/>
            <person name="Rusch D."/>
            <person name="Podicherti R."/>
            <person name="Tsui H.-C.T."/>
            <person name="Winkler M.E."/>
        </authorList>
    </citation>
    <scope>NUCLEOTIDE SEQUENCE</scope>
</reference>
<dbReference type="GO" id="GO:0004065">
    <property type="term" value="F:arylsulfatase activity"/>
    <property type="evidence" value="ECO:0007669"/>
    <property type="project" value="TreeGrafter"/>
</dbReference>
<evidence type="ECO:0000256" key="1">
    <source>
        <dbReference type="ARBA" id="ARBA00001913"/>
    </source>
</evidence>
<feature type="region of interest" description="Disordered" evidence="7">
    <location>
        <begin position="502"/>
        <end position="521"/>
    </location>
</feature>
<protein>
    <recommendedName>
        <fullName evidence="8">Sulfatase N-terminal domain-containing protein</fullName>
    </recommendedName>
</protein>
<dbReference type="InterPro" id="IPR017850">
    <property type="entry name" value="Alkaline_phosphatase_core_sf"/>
</dbReference>
<evidence type="ECO:0000256" key="2">
    <source>
        <dbReference type="ARBA" id="ARBA00008779"/>
    </source>
</evidence>
<dbReference type="EMBL" id="UINC01002382">
    <property type="protein sequence ID" value="SUZ96096.1"/>
    <property type="molecule type" value="Genomic_DNA"/>
</dbReference>
<evidence type="ECO:0000256" key="6">
    <source>
        <dbReference type="ARBA" id="ARBA00022837"/>
    </source>
</evidence>
<dbReference type="InterPro" id="IPR050738">
    <property type="entry name" value="Sulfatase"/>
</dbReference>
<dbReference type="PROSITE" id="PS00149">
    <property type="entry name" value="SULFATASE_2"/>
    <property type="match status" value="1"/>
</dbReference>
<dbReference type="Gene3D" id="3.30.1120.10">
    <property type="match status" value="1"/>
</dbReference>
<keyword evidence="3" id="KW-0479">Metal-binding</keyword>
<evidence type="ECO:0000256" key="3">
    <source>
        <dbReference type="ARBA" id="ARBA00022723"/>
    </source>
</evidence>
<dbReference type="CDD" id="cd16144">
    <property type="entry name" value="ARS_like"/>
    <property type="match status" value="1"/>
</dbReference>
<comment type="cofactor">
    <cofactor evidence="1">
        <name>Ca(2+)</name>
        <dbReference type="ChEBI" id="CHEBI:29108"/>
    </cofactor>
</comment>
<gene>
    <name evidence="9" type="ORF">METZ01_LOCUS48950</name>
</gene>
<dbReference type="PANTHER" id="PTHR42693:SF42">
    <property type="entry name" value="ARYLSULFATASE G"/>
    <property type="match status" value="1"/>
</dbReference>